<proteinExistence type="predicted"/>
<organism evidence="4 5">
    <name type="scientific">Nocardioides glacieisoli</name>
    <dbReference type="NCBI Taxonomy" id="1168730"/>
    <lineage>
        <taxon>Bacteria</taxon>
        <taxon>Bacillati</taxon>
        <taxon>Actinomycetota</taxon>
        <taxon>Actinomycetes</taxon>
        <taxon>Propionibacteriales</taxon>
        <taxon>Nocardioidaceae</taxon>
        <taxon>Nocardioides</taxon>
    </lineage>
</organism>
<keyword evidence="1" id="KW-0328">Glycosyltransferase</keyword>
<sequence>MRSPLQPRPRPRAHPMAERIHLAANNPDLGGGELMLLRHAEALVQLGHPVTVVAPDSPSEVLDAAGPTGADVVAIRADGRRDYLRALRAWDRGERQGVLWCHGLVPAFATSGRPRRIVHLHQDPRGRAQRVAAQIARRGALATVVPSHDIAKRLPGSVPHANWTHDLPRLALDHRASSDVGYLGRLSTDKGVDVLARALSSLPHDVRLLLAGDTRYVDADSVAAVDAAVSSLGPRATRLGHVPPEQLFRRVALVVFPSVWAEPFGLVVAEAMASGVPFVVSDAGALPEVAGTDHPWIARAGDADDLARVVADALAASPDRTAVVTDRARRRWEEEYSPEAGRRRVAQLLDRLGVT</sequence>
<dbReference type="InterPro" id="IPR028098">
    <property type="entry name" value="Glyco_trans_4-like_N"/>
</dbReference>
<accession>A0A4Q2RTE3</accession>
<dbReference type="AlphaFoldDB" id="A0A4Q2RTE3"/>
<dbReference type="Pfam" id="PF13692">
    <property type="entry name" value="Glyco_trans_1_4"/>
    <property type="match status" value="1"/>
</dbReference>
<keyword evidence="5" id="KW-1185">Reference proteome</keyword>
<dbReference type="EMBL" id="SDWS01000002">
    <property type="protein sequence ID" value="RYB92351.1"/>
    <property type="molecule type" value="Genomic_DNA"/>
</dbReference>
<dbReference type="PANTHER" id="PTHR45947:SF13">
    <property type="entry name" value="TRANSFERASE"/>
    <property type="match status" value="1"/>
</dbReference>
<comment type="caution">
    <text evidence="4">The sequence shown here is derived from an EMBL/GenBank/DDBJ whole genome shotgun (WGS) entry which is preliminary data.</text>
</comment>
<dbReference type="GO" id="GO:0016757">
    <property type="term" value="F:glycosyltransferase activity"/>
    <property type="evidence" value="ECO:0007669"/>
    <property type="project" value="UniProtKB-KW"/>
</dbReference>
<dbReference type="Pfam" id="PF13439">
    <property type="entry name" value="Glyco_transf_4"/>
    <property type="match status" value="1"/>
</dbReference>
<feature type="domain" description="Glycosyltransferase subfamily 4-like N-terminal" evidence="3">
    <location>
        <begin position="30"/>
        <end position="154"/>
    </location>
</feature>
<name>A0A4Q2RTE3_9ACTN</name>
<dbReference type="CDD" id="cd03801">
    <property type="entry name" value="GT4_PimA-like"/>
    <property type="match status" value="1"/>
</dbReference>
<evidence type="ECO:0000313" key="4">
    <source>
        <dbReference type="EMBL" id="RYB92351.1"/>
    </source>
</evidence>
<keyword evidence="2 4" id="KW-0808">Transferase</keyword>
<dbReference type="InterPro" id="IPR050194">
    <property type="entry name" value="Glycosyltransferase_grp1"/>
</dbReference>
<evidence type="ECO:0000256" key="2">
    <source>
        <dbReference type="ARBA" id="ARBA00022679"/>
    </source>
</evidence>
<gene>
    <name evidence="4" type="ORF">EUA06_05185</name>
</gene>
<dbReference type="GO" id="GO:1901137">
    <property type="term" value="P:carbohydrate derivative biosynthetic process"/>
    <property type="evidence" value="ECO:0007669"/>
    <property type="project" value="UniProtKB-ARBA"/>
</dbReference>
<evidence type="ECO:0000313" key="5">
    <source>
        <dbReference type="Proteomes" id="UP000291838"/>
    </source>
</evidence>
<protein>
    <submittedName>
        <fullName evidence="4">Glycosyltransferase</fullName>
    </submittedName>
</protein>
<dbReference type="SUPFAM" id="SSF53756">
    <property type="entry name" value="UDP-Glycosyltransferase/glycogen phosphorylase"/>
    <property type="match status" value="1"/>
</dbReference>
<dbReference type="Proteomes" id="UP000291838">
    <property type="component" value="Unassembled WGS sequence"/>
</dbReference>
<dbReference type="OrthoDB" id="6286688at2"/>
<evidence type="ECO:0000256" key="1">
    <source>
        <dbReference type="ARBA" id="ARBA00022676"/>
    </source>
</evidence>
<dbReference type="PANTHER" id="PTHR45947">
    <property type="entry name" value="SULFOQUINOVOSYL TRANSFERASE SQD2"/>
    <property type="match status" value="1"/>
</dbReference>
<dbReference type="Gene3D" id="3.40.50.2000">
    <property type="entry name" value="Glycogen Phosphorylase B"/>
    <property type="match status" value="2"/>
</dbReference>
<reference evidence="4 5" key="1">
    <citation type="submission" date="2019-01" db="EMBL/GenBank/DDBJ databases">
        <title>Novel species of Nocardioides.</title>
        <authorList>
            <person name="Liu Q."/>
            <person name="Xin Y.-H."/>
        </authorList>
    </citation>
    <scope>NUCLEOTIDE SEQUENCE [LARGE SCALE GENOMIC DNA]</scope>
    <source>
        <strain evidence="4 5">HLT3-15</strain>
    </source>
</reference>
<evidence type="ECO:0000259" key="3">
    <source>
        <dbReference type="Pfam" id="PF13439"/>
    </source>
</evidence>